<dbReference type="NCBIfam" id="NF033527">
    <property type="entry name" value="transpos_Tn3"/>
    <property type="match status" value="1"/>
</dbReference>
<dbReference type="Proteomes" id="UP001596084">
    <property type="component" value="Unassembled WGS sequence"/>
</dbReference>
<reference evidence="8" key="1">
    <citation type="journal article" date="2019" name="Int. J. Syst. Evol. Microbiol.">
        <title>The Global Catalogue of Microorganisms (GCM) 10K type strain sequencing project: providing services to taxonomists for standard genome sequencing and annotation.</title>
        <authorList>
            <consortium name="The Broad Institute Genomics Platform"/>
            <consortium name="The Broad Institute Genome Sequencing Center for Infectious Disease"/>
            <person name="Wu L."/>
            <person name="Ma J."/>
        </authorList>
    </citation>
    <scope>NUCLEOTIDE SEQUENCE [LARGE SCALE GENOMIC DNA]</scope>
    <source>
        <strain evidence="8">CGMCC 4.7277</strain>
    </source>
</reference>
<feature type="domain" description="Tn3 transposase DDE" evidence="5">
    <location>
        <begin position="585"/>
        <end position="971"/>
    </location>
</feature>
<dbReference type="EMBL" id="JBHSMX010000007">
    <property type="protein sequence ID" value="MFC5519903.1"/>
    <property type="molecule type" value="Genomic_DNA"/>
</dbReference>
<dbReference type="InterPro" id="IPR047653">
    <property type="entry name" value="Tn3-like_transpos"/>
</dbReference>
<dbReference type="RefSeq" id="WP_068836178.1">
    <property type="nucleotide sequence ID" value="NZ_JBHSMX010000007.1"/>
</dbReference>
<proteinExistence type="inferred from homology"/>
<evidence type="ECO:0000256" key="3">
    <source>
        <dbReference type="ARBA" id="ARBA00023125"/>
    </source>
</evidence>
<evidence type="ECO:0000256" key="1">
    <source>
        <dbReference type="ARBA" id="ARBA00009402"/>
    </source>
</evidence>
<evidence type="ECO:0000313" key="7">
    <source>
        <dbReference type="EMBL" id="MFC5519903.1"/>
    </source>
</evidence>
<keyword evidence="8" id="KW-1185">Reference proteome</keyword>
<keyword evidence="3" id="KW-0238">DNA-binding</keyword>
<dbReference type="Pfam" id="PF13700">
    <property type="entry name" value="DUF4158"/>
    <property type="match status" value="1"/>
</dbReference>
<keyword evidence="4" id="KW-0233">DNA recombination</keyword>
<dbReference type="InterPro" id="IPR025296">
    <property type="entry name" value="DUF4158"/>
</dbReference>
<evidence type="ECO:0000313" key="8">
    <source>
        <dbReference type="Proteomes" id="UP001596084"/>
    </source>
</evidence>
<protein>
    <submittedName>
        <fullName evidence="7">Tn3 family transposase</fullName>
    </submittedName>
</protein>
<comment type="similarity">
    <text evidence="1">Belongs to the transposase 7 family.</text>
</comment>
<evidence type="ECO:0000256" key="2">
    <source>
        <dbReference type="ARBA" id="ARBA00022578"/>
    </source>
</evidence>
<dbReference type="InterPro" id="IPR002513">
    <property type="entry name" value="Tn3_Tnp_DDE_dom"/>
</dbReference>
<gene>
    <name evidence="7" type="ORF">ACFPP7_03095</name>
</gene>
<evidence type="ECO:0000256" key="4">
    <source>
        <dbReference type="ARBA" id="ARBA00023172"/>
    </source>
</evidence>
<evidence type="ECO:0000259" key="6">
    <source>
        <dbReference type="Pfam" id="PF13700"/>
    </source>
</evidence>
<comment type="caution">
    <text evidence="7">The sequence shown here is derived from an EMBL/GenBank/DDBJ whole genome shotgun (WGS) entry which is preliminary data.</text>
</comment>
<dbReference type="Pfam" id="PF01526">
    <property type="entry name" value="DDE_Tnp_Tn3"/>
    <property type="match status" value="1"/>
</dbReference>
<accession>A0ABW0Q5E9</accession>
<organism evidence="7 8">
    <name type="scientific">Polaromonas jejuensis</name>
    <dbReference type="NCBI Taxonomy" id="457502"/>
    <lineage>
        <taxon>Bacteria</taxon>
        <taxon>Pseudomonadati</taxon>
        <taxon>Pseudomonadota</taxon>
        <taxon>Betaproteobacteria</taxon>
        <taxon>Burkholderiales</taxon>
        <taxon>Comamonadaceae</taxon>
        <taxon>Polaromonas</taxon>
    </lineage>
</organism>
<sequence length="989" mass="113068">MSGINDTAYPQPRTELSDQDLISVFTPSATERRFIANAYSRATTQALIAVQLKMLQRLGYFVTLDDVPSTIVKHICKRYQVQPFSAATLQRYDQSGSKSLHQRMLREFVGLRLLDTAAQDWLEAEAVKAAQTKQELPDIINILLEELVHHRYVLPGFVTLSRIASRARVKVNDELYKHISTALTDVQQAGIDQMFRTRKGRSQWDQLKREPKQPSVREVASFLTHIQALRELAEGLPVIDGVSVPKRTQFVLEARALNVREMQALKPIKRYALAVLLIQAQLQKAVDDIADIFIRSVRNMHNVARERLKQYQLEHVAQGEALITQFRDVLTVFEDDGTEAQRVGRMRKILGDEPAAWIERCDEHIAYAGNNYYPFMLQPYRARRSLLFQCLDAMALKSSSPDDSLLRAVSWIAQFRSSHKEYVPADSGAIPLDLTWLADRKWHTLIQGQGEEAVAGLVHRKYLELCILSHVMDELKSGDLYVQNSDQYDDYRDHLVSWEEFDAEIGQYSDMVGLPADADDFVSQHKQQLANLARQVDARFPDNEHVAMTESGLLLRRSERAPPPEGLPEVDQAITDSMATASILDVLTETERWLDLHKLFGPLSGFESKVDDPRKRFLTTLFCYGCNLGPTQTALSVKGLSRKQVAWLNLHHVTEERLDKAIFKVVNAYNRFSLPQFWGTGKSASADGTKWNVYEQNLLSEYHLRYGGYGGIGYYHVSDMYIALFSHFIPCGVYEAVYILDGLVKNESDIQPDTLHGDTQAQSAPVFGLSHLLGIKLMPRMRNIKDLVFFKAESGAQYKHIHSLFRGTIDWDLIKLHYRDMLRVAVSIKLGRITPSMILRRLGTFSHKNKLYFAFRELGRVIRTLFLLDYISDVELRRSIHAATNKSEEFNNFVKWLFFGGEGVIAENLRHEQRKVIKYSQLVANMVILHNVQWMSRKLKELQSQGYPVGEPVLKALSPYRTSHINRFGDYTLDLGRAIEPIDYKIKFS</sequence>
<evidence type="ECO:0000259" key="5">
    <source>
        <dbReference type="Pfam" id="PF01526"/>
    </source>
</evidence>
<keyword evidence="2" id="KW-0815">Transposition</keyword>
<name>A0ABW0Q5E9_9BURK</name>
<feature type="domain" description="DUF4158" evidence="6">
    <location>
        <begin position="6"/>
        <end position="167"/>
    </location>
</feature>